<dbReference type="GO" id="GO:0005737">
    <property type="term" value="C:cytoplasm"/>
    <property type="evidence" value="ECO:0007669"/>
    <property type="project" value="UniProtKB-SubCell"/>
</dbReference>
<keyword evidence="11" id="KW-1185">Reference proteome</keyword>
<dbReference type="Pfam" id="PF01171">
    <property type="entry name" value="ATP_bind_3"/>
    <property type="match status" value="1"/>
</dbReference>
<keyword evidence="2 7" id="KW-0436">Ligase</keyword>
<dbReference type="PANTHER" id="PTHR43033:SF1">
    <property type="entry name" value="TRNA(ILE)-LYSIDINE SYNTHASE-RELATED"/>
    <property type="match status" value="1"/>
</dbReference>
<comment type="function">
    <text evidence="7">Ligates lysine onto the cytidine present at position 34 of the AUA codon-specific tRNA(Ile) that contains the anticodon CAU, in an ATP-dependent manner. Cytidine is converted to lysidine, thus changing the amino acid specificity of the tRNA from methionine to isoleucine.</text>
</comment>
<dbReference type="PANTHER" id="PTHR43033">
    <property type="entry name" value="TRNA(ILE)-LYSIDINE SYNTHASE-RELATED"/>
    <property type="match status" value="1"/>
</dbReference>
<dbReference type="NCBIfam" id="TIGR02432">
    <property type="entry name" value="lysidine_TilS_N"/>
    <property type="match status" value="1"/>
</dbReference>
<feature type="domain" description="tRNA(Ile)-lysidine synthase substrate-binding" evidence="9">
    <location>
        <begin position="233"/>
        <end position="301"/>
    </location>
</feature>
<dbReference type="GO" id="GO:0005524">
    <property type="term" value="F:ATP binding"/>
    <property type="evidence" value="ECO:0007669"/>
    <property type="project" value="UniProtKB-UniRule"/>
</dbReference>
<evidence type="ECO:0000256" key="5">
    <source>
        <dbReference type="ARBA" id="ARBA00022840"/>
    </source>
</evidence>
<dbReference type="InterPro" id="IPR011063">
    <property type="entry name" value="TilS/TtcA_N"/>
</dbReference>
<proteinExistence type="inferred from homology"/>
<feature type="domain" description="tRNA(Ile)-lysidine/2-thiocytidine synthase N-terminal" evidence="8">
    <location>
        <begin position="29"/>
        <end position="191"/>
    </location>
</feature>
<dbReference type="AlphaFoldDB" id="A0A9X1QPJ5"/>
<dbReference type="HAMAP" id="MF_01161">
    <property type="entry name" value="tRNA_Ile_lys_synt"/>
    <property type="match status" value="1"/>
</dbReference>
<keyword evidence="1 7" id="KW-0963">Cytoplasm</keyword>
<dbReference type="SUPFAM" id="SSF52402">
    <property type="entry name" value="Adenine nucleotide alpha hydrolases-like"/>
    <property type="match status" value="1"/>
</dbReference>
<gene>
    <name evidence="7 10" type="primary">tilS</name>
    <name evidence="10" type="ORF">L1O03_08500</name>
</gene>
<comment type="caution">
    <text evidence="10">The sequence shown here is derived from an EMBL/GenBank/DDBJ whole genome shotgun (WGS) entry which is preliminary data.</text>
</comment>
<evidence type="ECO:0000256" key="1">
    <source>
        <dbReference type="ARBA" id="ARBA00022490"/>
    </source>
</evidence>
<evidence type="ECO:0000256" key="7">
    <source>
        <dbReference type="HAMAP-Rule" id="MF_01161"/>
    </source>
</evidence>
<dbReference type="Gene3D" id="3.40.50.620">
    <property type="entry name" value="HUPs"/>
    <property type="match status" value="1"/>
</dbReference>
<keyword evidence="3 7" id="KW-0819">tRNA processing</keyword>
<keyword evidence="4 7" id="KW-0547">Nucleotide-binding</keyword>
<comment type="domain">
    <text evidence="7">The N-terminal region contains the highly conserved SGGXDS motif, predicted to be a P-loop motif involved in ATP binding.</text>
</comment>
<accession>A0A9X1QPJ5</accession>
<dbReference type="CDD" id="cd01992">
    <property type="entry name" value="TilS_N"/>
    <property type="match status" value="1"/>
</dbReference>
<dbReference type="InterPro" id="IPR015262">
    <property type="entry name" value="tRNA_Ile_lys_synt_subst-bd"/>
</dbReference>
<evidence type="ECO:0000259" key="9">
    <source>
        <dbReference type="Pfam" id="PF09179"/>
    </source>
</evidence>
<dbReference type="Pfam" id="PF09179">
    <property type="entry name" value="TilS"/>
    <property type="match status" value="1"/>
</dbReference>
<evidence type="ECO:0000256" key="3">
    <source>
        <dbReference type="ARBA" id="ARBA00022694"/>
    </source>
</evidence>
<evidence type="ECO:0000313" key="10">
    <source>
        <dbReference type="EMBL" id="MCF4007212.1"/>
    </source>
</evidence>
<evidence type="ECO:0000259" key="8">
    <source>
        <dbReference type="Pfam" id="PF01171"/>
    </source>
</evidence>
<dbReference type="GO" id="GO:0032267">
    <property type="term" value="F:tRNA(Ile)-lysidine synthase activity"/>
    <property type="evidence" value="ECO:0007669"/>
    <property type="project" value="UniProtKB-EC"/>
</dbReference>
<reference evidence="10" key="1">
    <citation type="submission" date="2022-01" db="EMBL/GenBank/DDBJ databases">
        <title>Corynebacterium sp. nov isolated from isolated from the feces of the greater white-fronted geese (Anser albifrons) at Poyang Lake, PR China.</title>
        <authorList>
            <person name="Liu Q."/>
        </authorList>
    </citation>
    <scope>NUCLEOTIDE SEQUENCE</scope>
    <source>
        <strain evidence="10">JCM 32435</strain>
    </source>
</reference>
<dbReference type="Gene3D" id="1.20.59.20">
    <property type="match status" value="1"/>
</dbReference>
<protein>
    <recommendedName>
        <fullName evidence="7">tRNA(Ile)-lysidine synthase</fullName>
        <ecNumber evidence="7">6.3.4.19</ecNumber>
    </recommendedName>
    <alternativeName>
        <fullName evidence="7">tRNA(Ile)-2-lysyl-cytidine synthase</fullName>
    </alternativeName>
    <alternativeName>
        <fullName evidence="7">tRNA(Ile)-lysidine synthetase</fullName>
    </alternativeName>
</protein>
<organism evidence="10 11">
    <name type="scientific">Corynebacterium uropygiale</name>
    <dbReference type="NCBI Taxonomy" id="1775911"/>
    <lineage>
        <taxon>Bacteria</taxon>
        <taxon>Bacillati</taxon>
        <taxon>Actinomycetota</taxon>
        <taxon>Actinomycetes</taxon>
        <taxon>Mycobacteriales</taxon>
        <taxon>Corynebacteriaceae</taxon>
        <taxon>Corynebacterium</taxon>
    </lineage>
</organism>
<dbReference type="EC" id="6.3.4.19" evidence="7"/>
<comment type="subcellular location">
    <subcellularLocation>
        <location evidence="7">Cytoplasm</location>
    </subcellularLocation>
</comment>
<dbReference type="InterPro" id="IPR012094">
    <property type="entry name" value="tRNA_Ile_lys_synt"/>
</dbReference>
<dbReference type="InterPro" id="IPR014729">
    <property type="entry name" value="Rossmann-like_a/b/a_fold"/>
</dbReference>
<evidence type="ECO:0000256" key="6">
    <source>
        <dbReference type="ARBA" id="ARBA00048539"/>
    </source>
</evidence>
<sequence>MSRLRPPARSPHLLACRQAVRRAYAGGRITVGLSGGPDSLALSAAIAAEGLPAQVLCVDHGLQGGSDAIAREALRRAREWGLDGSIRTLDLPAGPNMEARARDARYQALAQAAGGGEIWVAHTAEDNAETLLLGALRGNPAGMAVRRGSVVRPLLALRRADTEGACRELGVSWWRDPHNGDPAYRRVALRQRVLPLLGEITGGDPIPALARAAAKIAEDDAFLQGITPDARGLSCEDLAELAPAVRRRALADWLRDQGIDVTQAAIEGVERLCTQWRGQGPVAVGGDRSRRIVVRRRGGRLETSAEPR</sequence>
<dbReference type="InterPro" id="IPR012795">
    <property type="entry name" value="tRNA_Ile_lys_synt_N"/>
</dbReference>
<dbReference type="EMBL" id="JAKGSI010000004">
    <property type="protein sequence ID" value="MCF4007212.1"/>
    <property type="molecule type" value="Genomic_DNA"/>
</dbReference>
<feature type="binding site" evidence="7">
    <location>
        <begin position="34"/>
        <end position="39"/>
    </location>
    <ligand>
        <name>ATP</name>
        <dbReference type="ChEBI" id="CHEBI:30616"/>
    </ligand>
</feature>
<name>A0A9X1QPJ5_9CORY</name>
<keyword evidence="5 7" id="KW-0067">ATP-binding</keyword>
<comment type="catalytic activity">
    <reaction evidence="6 7">
        <text>cytidine(34) in tRNA(Ile2) + L-lysine + ATP = lysidine(34) in tRNA(Ile2) + AMP + diphosphate + H(+)</text>
        <dbReference type="Rhea" id="RHEA:43744"/>
        <dbReference type="Rhea" id="RHEA-COMP:10625"/>
        <dbReference type="Rhea" id="RHEA-COMP:10670"/>
        <dbReference type="ChEBI" id="CHEBI:15378"/>
        <dbReference type="ChEBI" id="CHEBI:30616"/>
        <dbReference type="ChEBI" id="CHEBI:32551"/>
        <dbReference type="ChEBI" id="CHEBI:33019"/>
        <dbReference type="ChEBI" id="CHEBI:82748"/>
        <dbReference type="ChEBI" id="CHEBI:83665"/>
        <dbReference type="ChEBI" id="CHEBI:456215"/>
        <dbReference type="EC" id="6.3.4.19"/>
    </reaction>
</comment>
<dbReference type="RefSeq" id="WP_236119352.1">
    <property type="nucleotide sequence ID" value="NZ_JAKGSI010000004.1"/>
</dbReference>
<evidence type="ECO:0000313" key="11">
    <source>
        <dbReference type="Proteomes" id="UP001139336"/>
    </source>
</evidence>
<dbReference type="SUPFAM" id="SSF82829">
    <property type="entry name" value="MesJ substrate recognition domain-like"/>
    <property type="match status" value="1"/>
</dbReference>
<comment type="similarity">
    <text evidence="7">Belongs to the tRNA(Ile)-lysidine synthase family.</text>
</comment>
<evidence type="ECO:0000256" key="2">
    <source>
        <dbReference type="ARBA" id="ARBA00022598"/>
    </source>
</evidence>
<evidence type="ECO:0000256" key="4">
    <source>
        <dbReference type="ARBA" id="ARBA00022741"/>
    </source>
</evidence>
<dbReference type="GO" id="GO:0006400">
    <property type="term" value="P:tRNA modification"/>
    <property type="evidence" value="ECO:0007669"/>
    <property type="project" value="UniProtKB-UniRule"/>
</dbReference>
<dbReference type="Proteomes" id="UP001139336">
    <property type="component" value="Unassembled WGS sequence"/>
</dbReference>